<accession>A0AAD7J9T9</accession>
<keyword evidence="1" id="KW-0812">Transmembrane</keyword>
<evidence type="ECO:0000256" key="1">
    <source>
        <dbReference type="SAM" id="Phobius"/>
    </source>
</evidence>
<gene>
    <name evidence="2" type="ORF">B0H16DRAFT_1535042</name>
</gene>
<evidence type="ECO:0000313" key="2">
    <source>
        <dbReference type="EMBL" id="KAJ7759272.1"/>
    </source>
</evidence>
<reference evidence="2" key="1">
    <citation type="submission" date="2023-03" db="EMBL/GenBank/DDBJ databases">
        <title>Massive genome expansion in bonnet fungi (Mycena s.s.) driven by repeated elements and novel gene families across ecological guilds.</title>
        <authorList>
            <consortium name="Lawrence Berkeley National Laboratory"/>
            <person name="Harder C.B."/>
            <person name="Miyauchi S."/>
            <person name="Viragh M."/>
            <person name="Kuo A."/>
            <person name="Thoen E."/>
            <person name="Andreopoulos B."/>
            <person name="Lu D."/>
            <person name="Skrede I."/>
            <person name="Drula E."/>
            <person name="Henrissat B."/>
            <person name="Morin E."/>
            <person name="Kohler A."/>
            <person name="Barry K."/>
            <person name="LaButti K."/>
            <person name="Morin E."/>
            <person name="Salamov A."/>
            <person name="Lipzen A."/>
            <person name="Mereny Z."/>
            <person name="Hegedus B."/>
            <person name="Baldrian P."/>
            <person name="Stursova M."/>
            <person name="Weitz H."/>
            <person name="Taylor A."/>
            <person name="Grigoriev I.V."/>
            <person name="Nagy L.G."/>
            <person name="Martin F."/>
            <person name="Kauserud H."/>
        </authorList>
    </citation>
    <scope>NUCLEOTIDE SEQUENCE</scope>
    <source>
        <strain evidence="2">CBHHK182m</strain>
    </source>
</reference>
<dbReference type="EMBL" id="JARKIB010000040">
    <property type="protein sequence ID" value="KAJ7759272.1"/>
    <property type="molecule type" value="Genomic_DNA"/>
</dbReference>
<sequence>MLLLGAKVFRLCPVISLTASLLWAYDEYAFFSAWMNPTYRAQADALLPAWFKAWAPKGTRVLFTSFPISPATGIATTFTHQESLEASGALKWYWLGVFFAFAHFFYGPTALGLLKAIRDGEPNGQTTISMGKWLRMHRLRTSPQISLLSFALLSQQPRRC</sequence>
<proteinExistence type="predicted"/>
<keyword evidence="1" id="KW-1133">Transmembrane helix</keyword>
<keyword evidence="3" id="KW-1185">Reference proteome</keyword>
<dbReference type="Proteomes" id="UP001215598">
    <property type="component" value="Unassembled WGS sequence"/>
</dbReference>
<comment type="caution">
    <text evidence="2">The sequence shown here is derived from an EMBL/GenBank/DDBJ whole genome shotgun (WGS) entry which is preliminary data.</text>
</comment>
<feature type="transmembrane region" description="Helical" evidence="1">
    <location>
        <begin position="92"/>
        <end position="114"/>
    </location>
</feature>
<feature type="non-terminal residue" evidence="2">
    <location>
        <position position="1"/>
    </location>
</feature>
<evidence type="ECO:0000313" key="3">
    <source>
        <dbReference type="Proteomes" id="UP001215598"/>
    </source>
</evidence>
<keyword evidence="1" id="KW-0472">Membrane</keyword>
<organism evidence="2 3">
    <name type="scientific">Mycena metata</name>
    <dbReference type="NCBI Taxonomy" id="1033252"/>
    <lineage>
        <taxon>Eukaryota</taxon>
        <taxon>Fungi</taxon>
        <taxon>Dikarya</taxon>
        <taxon>Basidiomycota</taxon>
        <taxon>Agaricomycotina</taxon>
        <taxon>Agaricomycetes</taxon>
        <taxon>Agaricomycetidae</taxon>
        <taxon>Agaricales</taxon>
        <taxon>Marasmiineae</taxon>
        <taxon>Mycenaceae</taxon>
        <taxon>Mycena</taxon>
    </lineage>
</organism>
<name>A0AAD7J9T9_9AGAR</name>
<feature type="non-terminal residue" evidence="2">
    <location>
        <position position="160"/>
    </location>
</feature>
<dbReference type="AlphaFoldDB" id="A0AAD7J9T9"/>
<protein>
    <submittedName>
        <fullName evidence="2">Uncharacterized protein</fullName>
    </submittedName>
</protein>